<evidence type="ECO:0000256" key="3">
    <source>
        <dbReference type="PROSITE-ProRule" id="PRU01191"/>
    </source>
</evidence>
<feature type="region of interest" description="Disordered" evidence="4">
    <location>
        <begin position="191"/>
        <end position="247"/>
    </location>
</feature>
<name>A0A4Y7JA82_PAPSO</name>
<dbReference type="STRING" id="3469.A0A4Y7JA82"/>
<reference evidence="5 6" key="1">
    <citation type="journal article" date="2018" name="Science">
        <title>The opium poppy genome and morphinan production.</title>
        <authorList>
            <person name="Guo L."/>
            <person name="Winzer T."/>
            <person name="Yang X."/>
            <person name="Li Y."/>
            <person name="Ning Z."/>
            <person name="He Z."/>
            <person name="Teodor R."/>
            <person name="Lu Y."/>
            <person name="Bowser T.A."/>
            <person name="Graham I.A."/>
            <person name="Ye K."/>
        </authorList>
    </citation>
    <scope>NUCLEOTIDE SEQUENCE [LARGE SCALE GENOMIC DNA]</scope>
    <source>
        <strain evidence="6">cv. HN1</strain>
        <tissue evidence="5">Leaves</tissue>
    </source>
</reference>
<evidence type="ECO:0000313" key="6">
    <source>
        <dbReference type="Proteomes" id="UP000316621"/>
    </source>
</evidence>
<feature type="region of interest" description="VHIID" evidence="3">
    <location>
        <begin position="340"/>
        <end position="405"/>
    </location>
</feature>
<feature type="region of interest" description="Leucine repeat II (LRII)" evidence="3">
    <location>
        <begin position="415"/>
        <end position="447"/>
    </location>
</feature>
<proteinExistence type="inferred from homology"/>
<accession>A0A4Y7JA82</accession>
<keyword evidence="6" id="KW-1185">Reference proteome</keyword>
<gene>
    <name evidence="5" type="ORF">C5167_004704</name>
</gene>
<sequence length="643" mass="71924">MLAGCSKLLSPTRHGLRSEATAQFQAVCNFQLPSMSTQRRELPCNFTRNTSRSQQPIRPVGLSVEKGFESKGSCSIRHKSRPPPSLSIPQPLIWEGRRGVEDVFWEEEKKSLKRQNSSDECGVNRVKRKRCSSDSELGSENIWFSQNVTGSGVTGTETPSLTAAKEERVSFLPRSTWMDFVVNEITATGDRGAAETSRAITKVKPGSSNSSESRSLTLKPEDNSSDDIEIGNGTRVPYPSEGRLTARNGGDVQAEHQDFELLGFLVACVESISSKNMSAITHYLSRLGELASPEGNTIRRVTAYFTEALALRAARLWPHIFHVSVPRDIDRAEDETASALRLLNHVSPIPKFLHFTSNEMYLRSFEGKDRVHIIDFDIKQGLQWPSLFQSLASRANPPSHVRITGIGESKQDLQETGDRLALFASALNLPFEFHPVVDRLEDVRLWMLHVKEKESVAVNCILQLHKMLYDQTGGVLRDFLGLIRSTNPGIVLMAEEEAEHNSPSLETRVSNSLKYYSAIFDSLDANLPLNSPVRIKIEEMFAREIRNIVSCEGIDRSERHECFDKWRVSMAQGGFKNVVIEDREMLQSRMLLKMYSSDKFSLEKRGEDGAGLTLKWLDQSLYTVSAWAPVDVAGTSSVKSQPS</sequence>
<comment type="similarity">
    <text evidence="3">Belongs to the GRAS family.</text>
</comment>
<feature type="short sequence motif" description="VHIID" evidence="3">
    <location>
        <begin position="371"/>
        <end position="375"/>
    </location>
</feature>
<dbReference type="Pfam" id="PF03514">
    <property type="entry name" value="GRAS"/>
    <property type="match status" value="1"/>
</dbReference>
<feature type="region of interest" description="PFYRE" evidence="3">
    <location>
        <begin position="456"/>
        <end position="547"/>
    </location>
</feature>
<dbReference type="OrthoDB" id="1902659at2759"/>
<keyword evidence="1" id="KW-0805">Transcription regulation</keyword>
<protein>
    <submittedName>
        <fullName evidence="5">Uncharacterized protein</fullName>
    </submittedName>
</protein>
<dbReference type="AlphaFoldDB" id="A0A4Y7JA82"/>
<evidence type="ECO:0000313" key="5">
    <source>
        <dbReference type="EMBL" id="RZC57406.1"/>
    </source>
</evidence>
<dbReference type="OMA" id="RCTGITE"/>
<dbReference type="Gramene" id="RZC57406">
    <property type="protein sequence ID" value="RZC57406"/>
    <property type="gene ID" value="C5167_004704"/>
</dbReference>
<evidence type="ECO:0000256" key="2">
    <source>
        <dbReference type="ARBA" id="ARBA00023163"/>
    </source>
</evidence>
<organism evidence="5 6">
    <name type="scientific">Papaver somniferum</name>
    <name type="common">Opium poppy</name>
    <dbReference type="NCBI Taxonomy" id="3469"/>
    <lineage>
        <taxon>Eukaryota</taxon>
        <taxon>Viridiplantae</taxon>
        <taxon>Streptophyta</taxon>
        <taxon>Embryophyta</taxon>
        <taxon>Tracheophyta</taxon>
        <taxon>Spermatophyta</taxon>
        <taxon>Magnoliopsida</taxon>
        <taxon>Ranunculales</taxon>
        <taxon>Papaveraceae</taxon>
        <taxon>Papaveroideae</taxon>
        <taxon>Papaver</taxon>
    </lineage>
</organism>
<comment type="caution">
    <text evidence="3">Lacks conserved residue(s) required for the propagation of feature annotation.</text>
</comment>
<dbReference type="InterPro" id="IPR005202">
    <property type="entry name" value="TF_GRAS"/>
</dbReference>
<dbReference type="Proteomes" id="UP000316621">
    <property type="component" value="Chromosome 4"/>
</dbReference>
<evidence type="ECO:0000256" key="1">
    <source>
        <dbReference type="ARBA" id="ARBA00023015"/>
    </source>
</evidence>
<evidence type="ECO:0000256" key="4">
    <source>
        <dbReference type="SAM" id="MobiDB-lite"/>
    </source>
</evidence>
<feature type="region of interest" description="SAW" evidence="3">
    <location>
        <begin position="550"/>
        <end position="628"/>
    </location>
</feature>
<keyword evidence="2" id="KW-0804">Transcription</keyword>
<dbReference type="EMBL" id="CM010718">
    <property type="protein sequence ID" value="RZC57406.1"/>
    <property type="molecule type" value="Genomic_DNA"/>
</dbReference>
<dbReference type="PROSITE" id="PS50985">
    <property type="entry name" value="GRAS"/>
    <property type="match status" value="1"/>
</dbReference>
<dbReference type="PANTHER" id="PTHR31636">
    <property type="entry name" value="OSJNBA0084A10.13 PROTEIN-RELATED"/>
    <property type="match status" value="1"/>
</dbReference>